<proteinExistence type="predicted"/>
<dbReference type="OrthoDB" id="12298at2"/>
<protein>
    <submittedName>
        <fullName evidence="3">ATP synthase C subunit</fullName>
    </submittedName>
</protein>
<evidence type="ECO:0000313" key="4">
    <source>
        <dbReference type="Proteomes" id="UP000280881"/>
    </source>
</evidence>
<reference evidence="3 4" key="1">
    <citation type="submission" date="2018-10" db="EMBL/GenBank/DDBJ databases">
        <title>Genomic Encyclopedia of Type Strains, Phase IV (KMG-IV): sequencing the most valuable type-strain genomes for metagenomic binning, comparative biology and taxonomic classification.</title>
        <authorList>
            <person name="Goeker M."/>
        </authorList>
    </citation>
    <scope>NUCLEOTIDE SEQUENCE [LARGE SCALE GENOMIC DNA]</scope>
    <source>
        <strain evidence="3 4">DSM 15521</strain>
    </source>
</reference>
<accession>A0A420W705</accession>
<dbReference type="AlphaFoldDB" id="A0A420W705"/>
<dbReference type="Pfam" id="PF01992">
    <property type="entry name" value="vATP-synt_AC39"/>
    <property type="match status" value="1"/>
</dbReference>
<keyword evidence="1" id="KW-0813">Transport</keyword>
<name>A0A420W705_9BACT</name>
<dbReference type="SUPFAM" id="SSF103486">
    <property type="entry name" value="V-type ATP synthase subunit C"/>
    <property type="match status" value="2"/>
</dbReference>
<dbReference type="InterPro" id="IPR044911">
    <property type="entry name" value="V-type_ATPase_csu/dsu_dom_3"/>
</dbReference>
<dbReference type="InterPro" id="IPR002843">
    <property type="entry name" value="ATPase_V0-cplx_csu/dsu"/>
</dbReference>
<dbReference type="Gene3D" id="1.10.132.50">
    <property type="entry name" value="ATP synthase (C/AC39) subunit, domain 3"/>
    <property type="match status" value="1"/>
</dbReference>
<organism evidence="3 4">
    <name type="scientific">Thermovibrio guaymasensis</name>
    <dbReference type="NCBI Taxonomy" id="240167"/>
    <lineage>
        <taxon>Bacteria</taxon>
        <taxon>Pseudomonadati</taxon>
        <taxon>Aquificota</taxon>
        <taxon>Aquificia</taxon>
        <taxon>Desulfurobacteriales</taxon>
        <taxon>Desulfurobacteriaceae</taxon>
        <taxon>Thermovibrio</taxon>
    </lineage>
</organism>
<dbReference type="RefSeq" id="WP_121171303.1">
    <property type="nucleotide sequence ID" value="NZ_RBIE01000002.1"/>
</dbReference>
<dbReference type="Proteomes" id="UP000280881">
    <property type="component" value="Unassembled WGS sequence"/>
</dbReference>
<gene>
    <name evidence="3" type="ORF">C7457_1332</name>
</gene>
<evidence type="ECO:0000256" key="2">
    <source>
        <dbReference type="ARBA" id="ARBA00023065"/>
    </source>
</evidence>
<comment type="caution">
    <text evidence="3">The sequence shown here is derived from an EMBL/GenBank/DDBJ whole genome shotgun (WGS) entry which is preliminary data.</text>
</comment>
<evidence type="ECO:0000256" key="1">
    <source>
        <dbReference type="ARBA" id="ARBA00022448"/>
    </source>
</evidence>
<keyword evidence="2" id="KW-0406">Ion transport</keyword>
<sequence length="243" mass="27971">MLIRTASLGRLNAVCRSIISNLLGTELLRKLVKTGSLKEVSQILKGTSYSKFIIGSSKSKLLKGINDYFYYLLNKLYKIYPLEELKEFFLVRDRGIVLEKVLKNKELKNFGLVYADFLNVITVFKYRIIEGLSVEKVAPYLFTKGSLKNLLPQMLRASSLKELSRVLPFPKEPKSYGEFRKEIFLFHVSSLRKLLLGYPFKPVISFVILRLKEIEKMNLTAIIEGISGNFNREEIEEMIVDIS</sequence>
<keyword evidence="4" id="KW-1185">Reference proteome</keyword>
<dbReference type="GO" id="GO:0046961">
    <property type="term" value="F:proton-transporting ATPase activity, rotational mechanism"/>
    <property type="evidence" value="ECO:0007669"/>
    <property type="project" value="InterPro"/>
</dbReference>
<evidence type="ECO:0000313" key="3">
    <source>
        <dbReference type="EMBL" id="RKQ61873.1"/>
    </source>
</evidence>
<dbReference type="InterPro" id="IPR036079">
    <property type="entry name" value="ATPase_csu/dsu_sf"/>
</dbReference>
<dbReference type="EMBL" id="RBIE01000002">
    <property type="protein sequence ID" value="RKQ61873.1"/>
    <property type="molecule type" value="Genomic_DNA"/>
</dbReference>